<reference evidence="2" key="1">
    <citation type="submission" date="2022-12" db="EMBL/GenBank/DDBJ databases">
        <title>Reference genome sequencing for broad-spectrum identification of bacterial and archaeal isolates by mass spectrometry.</title>
        <authorList>
            <person name="Sekiguchi Y."/>
            <person name="Tourlousse D.M."/>
        </authorList>
    </citation>
    <scope>NUCLEOTIDE SEQUENCE</scope>
    <source>
        <strain evidence="2">ASRB1</strain>
    </source>
</reference>
<dbReference type="Proteomes" id="UP001144372">
    <property type="component" value="Unassembled WGS sequence"/>
</dbReference>
<keyword evidence="3" id="KW-1185">Reference proteome</keyword>
<dbReference type="InterPro" id="IPR007197">
    <property type="entry name" value="rSAM"/>
</dbReference>
<organism evidence="2 3">
    <name type="scientific">Desulforhabdus amnigena</name>
    <dbReference type="NCBI Taxonomy" id="40218"/>
    <lineage>
        <taxon>Bacteria</taxon>
        <taxon>Pseudomonadati</taxon>
        <taxon>Thermodesulfobacteriota</taxon>
        <taxon>Syntrophobacteria</taxon>
        <taxon>Syntrophobacterales</taxon>
        <taxon>Syntrophobacteraceae</taxon>
        <taxon>Desulforhabdus</taxon>
    </lineage>
</organism>
<dbReference type="InterPro" id="IPR006638">
    <property type="entry name" value="Elp3/MiaA/NifB-like_rSAM"/>
</dbReference>
<dbReference type="Gene3D" id="3.80.30.20">
    <property type="entry name" value="tm_1862 like domain"/>
    <property type="match status" value="1"/>
</dbReference>
<dbReference type="SMART" id="SM00729">
    <property type="entry name" value="Elp3"/>
    <property type="match status" value="1"/>
</dbReference>
<feature type="domain" description="Radical SAM core" evidence="1">
    <location>
        <begin position="248"/>
        <end position="485"/>
    </location>
</feature>
<dbReference type="PANTHER" id="PTHR42731:SF5">
    <property type="entry name" value="RADICAL SAM DOMAIN PROTEIN"/>
    <property type="match status" value="1"/>
</dbReference>
<dbReference type="PROSITE" id="PS51918">
    <property type="entry name" value="RADICAL_SAM"/>
    <property type="match status" value="1"/>
</dbReference>
<dbReference type="InterPro" id="IPR045784">
    <property type="entry name" value="Radical_SAM_N2"/>
</dbReference>
<dbReference type="RefSeq" id="WP_281796147.1">
    <property type="nucleotide sequence ID" value="NZ_BSDR01000001.1"/>
</dbReference>
<dbReference type="SUPFAM" id="SSF102114">
    <property type="entry name" value="Radical SAM enzymes"/>
    <property type="match status" value="1"/>
</dbReference>
<evidence type="ECO:0000313" key="3">
    <source>
        <dbReference type="Proteomes" id="UP001144372"/>
    </source>
</evidence>
<dbReference type="NCBIfam" id="TIGR03960">
    <property type="entry name" value="rSAM_fuse_unch"/>
    <property type="match status" value="1"/>
</dbReference>
<dbReference type="SFLD" id="SFLDG01082">
    <property type="entry name" value="B12-binding_domain_containing"/>
    <property type="match status" value="1"/>
</dbReference>
<dbReference type="GO" id="GO:0003824">
    <property type="term" value="F:catalytic activity"/>
    <property type="evidence" value="ECO:0007669"/>
    <property type="project" value="InterPro"/>
</dbReference>
<dbReference type="GO" id="GO:0051536">
    <property type="term" value="F:iron-sulfur cluster binding"/>
    <property type="evidence" value="ECO:0007669"/>
    <property type="project" value="InterPro"/>
</dbReference>
<dbReference type="InterPro" id="IPR058240">
    <property type="entry name" value="rSAM_sf"/>
</dbReference>
<dbReference type="CDD" id="cd01335">
    <property type="entry name" value="Radical_SAM"/>
    <property type="match status" value="1"/>
</dbReference>
<name>A0A9W6FW94_9BACT</name>
<sequence>MLWKLKKRQQQWLAEEKGTILKDWGGRIRVALAFPNRYAVGMSNLGFQTVYAALNQLEEVVCERVFYPEPEDLAILSQNTGNLLTVESQRPLQDFHLIAFSIPFENDYTNVLEMLKWAGIPSKTEGRTAVHPLVAAGGVAVFLNPEPLAPFMDFIFVGESEAILPDFHGLLEDLHRNNLSRTEFLRVLAEEVPGIYVPSLYEVSYRSDGTIKSMTPRRGYRIPEKIPYRRADLSKSMPCRTVVFTPQTEFSNVMLLEIGRGCGRGCRFCAAGYVYRPMRYHGAGKLLETAEPLISDVPRIGLVSAAVSDHPEISFLCRSLLDEGGALSFSSLRADTLNPEIVSALQSSQHQSVAIAPEAGSERMRRVINKNLSEEQIYSAVNLLTQKGILHLKLYFMIGLPTEMIEDLEAIVDLAKGVKHHVLRISRGRKQLGTITLSIHGFVPKAFTPFQWVSFAGVRELKERAKWIQKALQKVPNVRVHFDMPKWAYIQALLSRGDRRVSGFLERVGVEGGSWTQALRNVPFNPDFWVMRERNKDEVFPWEIIDHGVKRAYLWEEYERALKGISSPPCRLEKNCRRCGVCSP</sequence>
<dbReference type="Pfam" id="PF04055">
    <property type="entry name" value="Radical_SAM"/>
    <property type="match status" value="1"/>
</dbReference>
<evidence type="ECO:0000313" key="2">
    <source>
        <dbReference type="EMBL" id="GLI36003.1"/>
    </source>
</evidence>
<dbReference type="Pfam" id="PF19864">
    <property type="entry name" value="Radical_SAM_N2"/>
    <property type="match status" value="1"/>
</dbReference>
<proteinExistence type="predicted"/>
<accession>A0A9W6FW94</accession>
<dbReference type="EMBL" id="BSDR01000001">
    <property type="protein sequence ID" value="GLI36003.1"/>
    <property type="molecule type" value="Genomic_DNA"/>
</dbReference>
<dbReference type="SFLD" id="SFLDS00029">
    <property type="entry name" value="Radical_SAM"/>
    <property type="match status" value="1"/>
</dbReference>
<dbReference type="InterPro" id="IPR023862">
    <property type="entry name" value="CHP03960_rSAM"/>
</dbReference>
<gene>
    <name evidence="2" type="ORF">DAMNIGENAA_34360</name>
</gene>
<comment type="caution">
    <text evidence="2">The sequence shown here is derived from an EMBL/GenBank/DDBJ whole genome shotgun (WGS) entry which is preliminary data.</text>
</comment>
<protein>
    <submittedName>
        <fullName evidence="2">Radical SAM protein</fullName>
    </submittedName>
</protein>
<dbReference type="InterPro" id="IPR023404">
    <property type="entry name" value="rSAM_horseshoe"/>
</dbReference>
<dbReference type="PANTHER" id="PTHR42731">
    <property type="entry name" value="SLL1084 PROTEIN"/>
    <property type="match status" value="1"/>
</dbReference>
<evidence type="ECO:0000259" key="1">
    <source>
        <dbReference type="PROSITE" id="PS51918"/>
    </source>
</evidence>
<dbReference type="AlphaFoldDB" id="A0A9W6FW94"/>